<dbReference type="PANTHER" id="PTHR30111:SF1">
    <property type="entry name" value="33 KDA CHAPERONIN"/>
    <property type="match status" value="1"/>
</dbReference>
<sequence>MNELMRDVLVRGMAWDGKLRVFAVRTTQLVDELRRRHMTYPTTTAALGRTLTAGAMMGAMLKGEERLTIQVKGDGPIGQIVVDANAKGQVRGYVDNPRVQLPSNALGKLDVAGAVGREGYIHVIKDLGLKEPYIGRVPIVSGELGEDFTYYFAVSEQTNTAVGLGVLVDEDNSVLQAGGYIIQLLPGIEDADITRLEQALGAMPQLTSLLAQGATPEDVLHRLVGQDELTIHDTLEIEFHCPCSVERMERTLISLGAAQLQEIIEEDGKAEVVCHFCNEAYTFERDKLEQLLDQAKPKPIQ</sequence>
<protein>
    <recommendedName>
        <fullName evidence="6">33 kDa chaperonin</fullName>
    </recommendedName>
    <alternativeName>
        <fullName evidence="6">Heat shock protein 33 homolog</fullName>
        <shortName evidence="6">HSP33</shortName>
    </alternativeName>
</protein>
<dbReference type="NCBIfam" id="NF001033">
    <property type="entry name" value="PRK00114.1"/>
    <property type="match status" value="1"/>
</dbReference>
<dbReference type="PIRSF" id="PIRSF005261">
    <property type="entry name" value="Heat_shock_Hsp33"/>
    <property type="match status" value="1"/>
</dbReference>
<comment type="similarity">
    <text evidence="6">Belongs to the HSP33 family.</text>
</comment>
<gene>
    <name evidence="6" type="primary">hslO</name>
    <name evidence="7" type="ORF">J2T15_005417</name>
</gene>
<dbReference type="EMBL" id="JAUSSU010000014">
    <property type="protein sequence ID" value="MDQ0115942.1"/>
    <property type="molecule type" value="Genomic_DNA"/>
</dbReference>
<evidence type="ECO:0000256" key="5">
    <source>
        <dbReference type="ARBA" id="ARBA00023284"/>
    </source>
</evidence>
<dbReference type="InterPro" id="IPR016153">
    <property type="entry name" value="Heat_shock_Hsp33_N"/>
</dbReference>
<name>A0ABT9U8G4_PAEHA</name>
<keyword evidence="3 6" id="KW-1015">Disulfide bond</keyword>
<evidence type="ECO:0000313" key="8">
    <source>
        <dbReference type="Proteomes" id="UP001229346"/>
    </source>
</evidence>
<dbReference type="PANTHER" id="PTHR30111">
    <property type="entry name" value="33 KDA CHAPERONIN"/>
    <property type="match status" value="1"/>
</dbReference>
<dbReference type="Proteomes" id="UP001229346">
    <property type="component" value="Unassembled WGS sequence"/>
</dbReference>
<proteinExistence type="inferred from homology"/>
<evidence type="ECO:0000256" key="2">
    <source>
        <dbReference type="ARBA" id="ARBA00022833"/>
    </source>
</evidence>
<evidence type="ECO:0000256" key="1">
    <source>
        <dbReference type="ARBA" id="ARBA00022490"/>
    </source>
</evidence>
<keyword evidence="8" id="KW-1185">Reference proteome</keyword>
<evidence type="ECO:0000256" key="4">
    <source>
        <dbReference type="ARBA" id="ARBA00023186"/>
    </source>
</evidence>
<accession>A0ABT9U8G4</accession>
<keyword evidence="1 6" id="KW-0963">Cytoplasm</keyword>
<dbReference type="SUPFAM" id="SSF64397">
    <property type="entry name" value="Hsp33 domain"/>
    <property type="match status" value="1"/>
</dbReference>
<keyword evidence="2 6" id="KW-0862">Zinc</keyword>
<keyword evidence="4 6" id="KW-0143">Chaperone</keyword>
<organism evidence="7 8">
    <name type="scientific">Paenibacillus harenae</name>
    <dbReference type="NCBI Taxonomy" id="306543"/>
    <lineage>
        <taxon>Bacteria</taxon>
        <taxon>Bacillati</taxon>
        <taxon>Bacillota</taxon>
        <taxon>Bacilli</taxon>
        <taxon>Bacillales</taxon>
        <taxon>Paenibacillaceae</taxon>
        <taxon>Paenibacillus</taxon>
    </lineage>
</organism>
<comment type="caution">
    <text evidence="7">The sequence shown here is derived from an EMBL/GenBank/DDBJ whole genome shotgun (WGS) entry which is preliminary data.</text>
</comment>
<evidence type="ECO:0000256" key="3">
    <source>
        <dbReference type="ARBA" id="ARBA00023157"/>
    </source>
</evidence>
<evidence type="ECO:0000256" key="6">
    <source>
        <dbReference type="HAMAP-Rule" id="MF_00117"/>
    </source>
</evidence>
<dbReference type="HAMAP" id="MF_00117">
    <property type="entry name" value="HslO"/>
    <property type="match status" value="1"/>
</dbReference>
<dbReference type="RefSeq" id="WP_307207943.1">
    <property type="nucleotide sequence ID" value="NZ_JAUSSU010000014.1"/>
</dbReference>
<dbReference type="Gene3D" id="3.55.30.10">
    <property type="entry name" value="Hsp33 domain"/>
    <property type="match status" value="1"/>
</dbReference>
<dbReference type="InterPro" id="IPR000397">
    <property type="entry name" value="Heat_shock_Hsp33"/>
</dbReference>
<evidence type="ECO:0000313" key="7">
    <source>
        <dbReference type="EMBL" id="MDQ0115942.1"/>
    </source>
</evidence>
<dbReference type="SUPFAM" id="SSF118352">
    <property type="entry name" value="HSP33 redox switch-like"/>
    <property type="match status" value="1"/>
</dbReference>
<keyword evidence="5 6" id="KW-0676">Redox-active center</keyword>
<comment type="PTM">
    <text evidence="6">Under oxidizing conditions two disulfide bonds are formed involving the reactive cysteines. Under reducing conditions zinc is bound to the reactive cysteines and the protein is inactive.</text>
</comment>
<dbReference type="Gene3D" id="3.90.1280.10">
    <property type="entry name" value="HSP33 redox switch-like"/>
    <property type="match status" value="1"/>
</dbReference>
<feature type="disulfide bond" description="Redox-active" evidence="6">
    <location>
        <begin position="241"/>
        <end position="243"/>
    </location>
</feature>
<feature type="disulfide bond" description="Redox-active" evidence="6">
    <location>
        <begin position="274"/>
        <end position="277"/>
    </location>
</feature>
<dbReference type="CDD" id="cd00498">
    <property type="entry name" value="Hsp33"/>
    <property type="match status" value="1"/>
</dbReference>
<dbReference type="Pfam" id="PF01430">
    <property type="entry name" value="HSP33"/>
    <property type="match status" value="1"/>
</dbReference>
<comment type="function">
    <text evidence="6">Redox regulated molecular chaperone. Protects both thermally unfolding and oxidatively damaged proteins from irreversible aggregation. Plays an important role in the bacterial defense system toward oxidative stress.</text>
</comment>
<comment type="subcellular location">
    <subcellularLocation>
        <location evidence="6">Cytoplasm</location>
    </subcellularLocation>
</comment>
<dbReference type="InterPro" id="IPR016154">
    <property type="entry name" value="Heat_shock_Hsp33_C"/>
</dbReference>
<reference evidence="7 8" key="1">
    <citation type="submission" date="2023-07" db="EMBL/GenBank/DDBJ databases">
        <title>Sorghum-associated microbial communities from plants grown in Nebraska, USA.</title>
        <authorList>
            <person name="Schachtman D."/>
        </authorList>
    </citation>
    <scope>NUCLEOTIDE SEQUENCE [LARGE SCALE GENOMIC DNA]</scope>
    <source>
        <strain evidence="7 8">CC482</strain>
    </source>
</reference>